<evidence type="ECO:0000256" key="3">
    <source>
        <dbReference type="PROSITE-ProRule" id="PRU00339"/>
    </source>
</evidence>
<dbReference type="PANTHER" id="PTHR43628">
    <property type="entry name" value="ACTIVATOR OF C KINASE PROTEIN 1-RELATED"/>
    <property type="match status" value="1"/>
</dbReference>
<feature type="repeat" description="TPR" evidence="3">
    <location>
        <begin position="56"/>
        <end position="89"/>
    </location>
</feature>
<sequence>MYDDKTSEVLYLIMRELLEQTKKAGNVSDGMINAIRQSVKRYKEFVEGDESFSEKGEVWYMMGQAYRQLADFKKAFTCFKKAAAMDCSEAFAMVGDAYHEGLGVVKNPTKARQWYRKGADMGEITAILKLADCYKRGIGCKVDYSKAMELYMHLAERTGRFWNRYADGIGIALYEIGNMYLNGLGMPADLKKATRYFKLAVKKGNLDAENVLNGEAFKNLKR</sequence>
<dbReference type="InterPro" id="IPR019734">
    <property type="entry name" value="TPR_rpt"/>
</dbReference>
<dbReference type="InterPro" id="IPR052945">
    <property type="entry name" value="Mitotic_Regulator"/>
</dbReference>
<dbReference type="Pfam" id="PF07719">
    <property type="entry name" value="TPR_2"/>
    <property type="match status" value="1"/>
</dbReference>
<organism evidence="4 5">
    <name type="scientific">Xylanibacter caecicola</name>
    <dbReference type="NCBI Taxonomy" id="2736294"/>
    <lineage>
        <taxon>Bacteria</taxon>
        <taxon>Pseudomonadati</taxon>
        <taxon>Bacteroidota</taxon>
        <taxon>Bacteroidia</taxon>
        <taxon>Bacteroidales</taxon>
        <taxon>Prevotellaceae</taxon>
        <taxon>Xylanibacter</taxon>
    </lineage>
</organism>
<keyword evidence="5" id="KW-1185">Reference proteome</keyword>
<dbReference type="EMBL" id="JABKKJ010000004">
    <property type="protein sequence ID" value="NPE24663.1"/>
    <property type="molecule type" value="Genomic_DNA"/>
</dbReference>
<dbReference type="InterPro" id="IPR006597">
    <property type="entry name" value="Sel1-like"/>
</dbReference>
<dbReference type="Gene3D" id="1.25.40.10">
    <property type="entry name" value="Tetratricopeptide repeat domain"/>
    <property type="match status" value="1"/>
</dbReference>
<dbReference type="RefSeq" id="WP_172344160.1">
    <property type="nucleotide sequence ID" value="NZ_CATEIB010000085.1"/>
</dbReference>
<name>A0ABX2B2J5_9BACT</name>
<comment type="caution">
    <text evidence="4">The sequence shown here is derived from an EMBL/GenBank/DDBJ whole genome shotgun (WGS) entry which is preliminary data.</text>
</comment>
<protein>
    <submittedName>
        <fullName evidence="4">Sel1 repeat family protein</fullName>
    </submittedName>
</protein>
<proteinExistence type="predicted"/>
<keyword evidence="1" id="KW-0677">Repeat</keyword>
<accession>A0ABX2B2J5</accession>
<dbReference type="SMART" id="SM00671">
    <property type="entry name" value="SEL1"/>
    <property type="match status" value="4"/>
</dbReference>
<evidence type="ECO:0000313" key="4">
    <source>
        <dbReference type="EMBL" id="NPE24663.1"/>
    </source>
</evidence>
<dbReference type="PANTHER" id="PTHR43628:SF1">
    <property type="entry name" value="CHITIN SYNTHASE REGULATORY FACTOR 2-RELATED"/>
    <property type="match status" value="1"/>
</dbReference>
<gene>
    <name evidence="4" type="ORF">HPS54_03880</name>
</gene>
<evidence type="ECO:0000256" key="2">
    <source>
        <dbReference type="ARBA" id="ARBA00022803"/>
    </source>
</evidence>
<dbReference type="InterPro" id="IPR013105">
    <property type="entry name" value="TPR_2"/>
</dbReference>
<keyword evidence="2 3" id="KW-0802">TPR repeat</keyword>
<dbReference type="SUPFAM" id="SSF81901">
    <property type="entry name" value="HCP-like"/>
    <property type="match status" value="1"/>
</dbReference>
<evidence type="ECO:0000313" key="5">
    <source>
        <dbReference type="Proteomes" id="UP000820977"/>
    </source>
</evidence>
<dbReference type="Proteomes" id="UP000820977">
    <property type="component" value="Unassembled WGS sequence"/>
</dbReference>
<reference evidence="4 5" key="1">
    <citation type="submission" date="2020-05" db="EMBL/GenBank/DDBJ databases">
        <title>Distinct polysaccharide utilization as determinants for interspecies competition between intestinal Prevotella spp.</title>
        <authorList>
            <person name="Galvez E.J.C."/>
            <person name="Iljazovic A."/>
            <person name="Strowig T."/>
        </authorList>
    </citation>
    <scope>NUCLEOTIDE SEQUENCE [LARGE SCALE GENOMIC DNA]</scope>
    <source>
        <strain evidence="4 5">PCHR</strain>
    </source>
</reference>
<dbReference type="Pfam" id="PF08238">
    <property type="entry name" value="Sel1"/>
    <property type="match status" value="3"/>
</dbReference>
<dbReference type="InterPro" id="IPR011990">
    <property type="entry name" value="TPR-like_helical_dom_sf"/>
</dbReference>
<evidence type="ECO:0000256" key="1">
    <source>
        <dbReference type="ARBA" id="ARBA00022737"/>
    </source>
</evidence>
<dbReference type="PROSITE" id="PS50005">
    <property type="entry name" value="TPR"/>
    <property type="match status" value="1"/>
</dbReference>